<name>A0ABS3UAM6_9ACTN</name>
<gene>
    <name evidence="3" type="ORF">J5V16_23645</name>
</gene>
<evidence type="ECO:0000313" key="3">
    <source>
        <dbReference type="EMBL" id="MBO3735829.1"/>
    </source>
</evidence>
<dbReference type="Proteomes" id="UP000681341">
    <property type="component" value="Unassembled WGS sequence"/>
</dbReference>
<feature type="compositionally biased region" description="Pro residues" evidence="1">
    <location>
        <begin position="11"/>
        <end position="22"/>
    </location>
</feature>
<keyword evidence="2" id="KW-0472">Membrane</keyword>
<evidence type="ECO:0000256" key="2">
    <source>
        <dbReference type="SAM" id="Phobius"/>
    </source>
</evidence>
<sequence length="174" mass="18087">MTAQDPYQPHMQPPPQAPPAPPVHGYAQPQYQHPYPQPYPYPHPYPMQPMHPVWQPMAVPAPAMVDGFHLVLPRLKPIPSGPAIGALVAGIAGIFGSIIGLIGVIFSPWAGLTFFMSAALFGIGSLSLGVYGKRQIRAAQGGVSGKGVATTGLILGIVACGLALLVGLISLATA</sequence>
<keyword evidence="4" id="KW-1185">Reference proteome</keyword>
<protein>
    <recommendedName>
        <fullName evidence="5">DUF4190 domain-containing protein</fullName>
    </recommendedName>
</protein>
<feature type="region of interest" description="Disordered" evidence="1">
    <location>
        <begin position="1"/>
        <end position="23"/>
    </location>
</feature>
<keyword evidence="2" id="KW-1133">Transmembrane helix</keyword>
<feature type="compositionally biased region" description="Low complexity" evidence="1">
    <location>
        <begin position="1"/>
        <end position="10"/>
    </location>
</feature>
<feature type="transmembrane region" description="Helical" evidence="2">
    <location>
        <begin position="112"/>
        <end position="131"/>
    </location>
</feature>
<feature type="transmembrane region" description="Helical" evidence="2">
    <location>
        <begin position="152"/>
        <end position="172"/>
    </location>
</feature>
<evidence type="ECO:0000256" key="1">
    <source>
        <dbReference type="SAM" id="MobiDB-lite"/>
    </source>
</evidence>
<proteinExistence type="predicted"/>
<reference evidence="3 4" key="1">
    <citation type="submission" date="2021-03" db="EMBL/GenBank/DDBJ databases">
        <title>Glycomyces sp. nov., a novel actinomycete isolated from soil.</title>
        <authorList>
            <person name="Yang X."/>
            <person name="Xu X."/>
        </authorList>
    </citation>
    <scope>NUCLEOTIDE SEQUENCE [LARGE SCALE GENOMIC DNA]</scope>
    <source>
        <strain evidence="3 4">NEAU-S30</strain>
    </source>
</reference>
<feature type="transmembrane region" description="Helical" evidence="2">
    <location>
        <begin position="84"/>
        <end position="106"/>
    </location>
</feature>
<dbReference type="RefSeq" id="WP_208499767.1">
    <property type="nucleotide sequence ID" value="NZ_JAGFNP010000018.1"/>
</dbReference>
<keyword evidence="2" id="KW-0812">Transmembrane</keyword>
<comment type="caution">
    <text evidence="3">The sequence shown here is derived from an EMBL/GenBank/DDBJ whole genome shotgun (WGS) entry which is preliminary data.</text>
</comment>
<dbReference type="EMBL" id="JAGFNP010000018">
    <property type="protein sequence ID" value="MBO3735829.1"/>
    <property type="molecule type" value="Genomic_DNA"/>
</dbReference>
<organism evidence="3 4">
    <name type="scientific">Glycomyces niveus</name>
    <dbReference type="NCBI Taxonomy" id="2820287"/>
    <lineage>
        <taxon>Bacteria</taxon>
        <taxon>Bacillati</taxon>
        <taxon>Actinomycetota</taxon>
        <taxon>Actinomycetes</taxon>
        <taxon>Glycomycetales</taxon>
        <taxon>Glycomycetaceae</taxon>
        <taxon>Glycomyces</taxon>
    </lineage>
</organism>
<evidence type="ECO:0000313" key="4">
    <source>
        <dbReference type="Proteomes" id="UP000681341"/>
    </source>
</evidence>
<evidence type="ECO:0008006" key="5">
    <source>
        <dbReference type="Google" id="ProtNLM"/>
    </source>
</evidence>
<accession>A0ABS3UAM6</accession>